<sequence>MPSPFPGMNPYLEHPEIWPGIHHWLIIEIAKSLSPQLRPKYRVAVEVRIYETIREESLLVGIPDLIVKSSQTKTQQPTSNIAVMESTLKPQKVEVPLPETVKQGYLEIREVATKEVVTAIELLSPVNKRSGEGRKQYESKRNRVLGSATHLVEIDLLRRGEPLSVYGSNIKSHYRILVSRGDCRPYADLYGFNVEDAIPSFPIPLKSGDREPLVNLQELLNNIYDQASYDLEIDYTQEPVPPLLGEDLVWLDRWVQEQQLRSLG</sequence>
<keyword evidence="2" id="KW-1185">Reference proteome</keyword>
<protein>
    <submittedName>
        <fullName evidence="1">DUF4058 family protein</fullName>
    </submittedName>
</protein>
<evidence type="ECO:0000313" key="2">
    <source>
        <dbReference type="Proteomes" id="UP001204953"/>
    </source>
</evidence>
<gene>
    <name evidence="1" type="ORF">NJ959_10790</name>
</gene>
<reference evidence="1" key="1">
    <citation type="submission" date="2022-06" db="EMBL/GenBank/DDBJ databases">
        <title>New cyanobacteria of genus Symplocastrum in benthos of Lake Baikal.</title>
        <authorList>
            <person name="Sorokovikova E."/>
            <person name="Tikhonova I."/>
            <person name="Krasnopeev A."/>
            <person name="Evseev P."/>
            <person name="Gladkikh A."/>
            <person name="Belykh O."/>
        </authorList>
    </citation>
    <scope>NUCLEOTIDE SEQUENCE</scope>
    <source>
        <strain evidence="1">BBK-W-15</strain>
    </source>
</reference>
<organism evidence="1 2">
    <name type="scientific">Limnofasciculus baicalensis BBK-W-15</name>
    <dbReference type="NCBI Taxonomy" id="2699891"/>
    <lineage>
        <taxon>Bacteria</taxon>
        <taxon>Bacillati</taxon>
        <taxon>Cyanobacteriota</taxon>
        <taxon>Cyanophyceae</taxon>
        <taxon>Coleofasciculales</taxon>
        <taxon>Coleofasciculaceae</taxon>
        <taxon>Limnofasciculus</taxon>
        <taxon>Limnofasciculus baicalensis</taxon>
    </lineage>
</organism>
<evidence type="ECO:0000313" key="1">
    <source>
        <dbReference type="EMBL" id="MCP2728943.1"/>
    </source>
</evidence>
<accession>A0AAE3GSC4</accession>
<dbReference type="EMBL" id="JAMZMM010000083">
    <property type="protein sequence ID" value="MCP2728943.1"/>
    <property type="molecule type" value="Genomic_DNA"/>
</dbReference>
<dbReference type="RefSeq" id="WP_254011733.1">
    <property type="nucleotide sequence ID" value="NZ_JAMZMM010000083.1"/>
</dbReference>
<proteinExistence type="predicted"/>
<comment type="caution">
    <text evidence="1">The sequence shown here is derived from an EMBL/GenBank/DDBJ whole genome shotgun (WGS) entry which is preliminary data.</text>
</comment>
<dbReference type="AlphaFoldDB" id="A0AAE3GSC4"/>
<dbReference type="Pfam" id="PF13267">
    <property type="entry name" value="DUF4058"/>
    <property type="match status" value="1"/>
</dbReference>
<dbReference type="Proteomes" id="UP001204953">
    <property type="component" value="Unassembled WGS sequence"/>
</dbReference>
<name>A0AAE3GSC4_9CYAN</name>
<dbReference type="InterPro" id="IPR025132">
    <property type="entry name" value="DUF4058"/>
</dbReference>